<dbReference type="EMBL" id="MU006373">
    <property type="protein sequence ID" value="KAF2844541.1"/>
    <property type="molecule type" value="Genomic_DNA"/>
</dbReference>
<name>A0A6A7AMU4_9PLEO</name>
<reference evidence="1" key="1">
    <citation type="submission" date="2020-01" db="EMBL/GenBank/DDBJ databases">
        <authorList>
            <consortium name="DOE Joint Genome Institute"/>
            <person name="Haridas S."/>
            <person name="Albert R."/>
            <person name="Binder M."/>
            <person name="Bloem J."/>
            <person name="Labutti K."/>
            <person name="Salamov A."/>
            <person name="Andreopoulos B."/>
            <person name="Baker S.E."/>
            <person name="Barry K."/>
            <person name="Bills G."/>
            <person name="Bluhm B.H."/>
            <person name="Cannon C."/>
            <person name="Castanera R."/>
            <person name="Culley D.E."/>
            <person name="Daum C."/>
            <person name="Ezra D."/>
            <person name="Gonzalez J.B."/>
            <person name="Henrissat B."/>
            <person name="Kuo A."/>
            <person name="Liang C."/>
            <person name="Lipzen A."/>
            <person name="Lutzoni F."/>
            <person name="Magnuson J."/>
            <person name="Mondo S."/>
            <person name="Nolan M."/>
            <person name="Ohm R."/>
            <person name="Pangilinan J."/>
            <person name="Park H.-J."/>
            <person name="Ramirez L."/>
            <person name="Alfaro M."/>
            <person name="Sun H."/>
            <person name="Tritt A."/>
            <person name="Yoshinaga Y."/>
            <person name="Zwiers L.-H."/>
            <person name="Turgeon B.G."/>
            <person name="Goodwin S.B."/>
            <person name="Spatafora J.W."/>
            <person name="Crous P.W."/>
            <person name="Grigoriev I.V."/>
        </authorList>
    </citation>
    <scope>NUCLEOTIDE SEQUENCE</scope>
    <source>
        <strain evidence="1">IPT5</strain>
    </source>
</reference>
<protein>
    <submittedName>
        <fullName evidence="1">Uncharacterized protein</fullName>
    </submittedName>
</protein>
<organism evidence="1 2">
    <name type="scientific">Plenodomus tracheiphilus IPT5</name>
    <dbReference type="NCBI Taxonomy" id="1408161"/>
    <lineage>
        <taxon>Eukaryota</taxon>
        <taxon>Fungi</taxon>
        <taxon>Dikarya</taxon>
        <taxon>Ascomycota</taxon>
        <taxon>Pezizomycotina</taxon>
        <taxon>Dothideomycetes</taxon>
        <taxon>Pleosporomycetidae</taxon>
        <taxon>Pleosporales</taxon>
        <taxon>Pleosporineae</taxon>
        <taxon>Leptosphaeriaceae</taxon>
        <taxon>Plenodomus</taxon>
    </lineage>
</organism>
<proteinExistence type="predicted"/>
<dbReference type="Proteomes" id="UP000799423">
    <property type="component" value="Unassembled WGS sequence"/>
</dbReference>
<keyword evidence="2" id="KW-1185">Reference proteome</keyword>
<evidence type="ECO:0000313" key="1">
    <source>
        <dbReference type="EMBL" id="KAF2844541.1"/>
    </source>
</evidence>
<gene>
    <name evidence="1" type="ORF">T440DRAFT_409948</name>
</gene>
<sequence length="177" mass="19599">MPVDGHFDLLGVTETNTTLYTLVALRPLRSSSWIHKISVATRSTHRKHTPRVEAANSLGEGQTDRFKQTHILSREVSTVKVKSWRFPLGLRCKHVEGNNGAGEGVKGCRHGCYLLEKGGKVNTTICKSENCEGHAWSGDIVADDNGIECFGKHRKRMVLLVQGKRRDYEGVDTADDG</sequence>
<evidence type="ECO:0000313" key="2">
    <source>
        <dbReference type="Proteomes" id="UP000799423"/>
    </source>
</evidence>
<accession>A0A6A7AMU4</accession>
<dbReference type="AlphaFoldDB" id="A0A6A7AMU4"/>
<dbReference type="OrthoDB" id="3805672at2759"/>